<gene>
    <name evidence="1" type="ORF">M9H77_07404</name>
</gene>
<reference evidence="2" key="1">
    <citation type="journal article" date="2023" name="Nat. Plants">
        <title>Single-cell RNA sequencing provides a high-resolution roadmap for understanding the multicellular compartmentation of specialized metabolism.</title>
        <authorList>
            <person name="Sun S."/>
            <person name="Shen X."/>
            <person name="Li Y."/>
            <person name="Li Y."/>
            <person name="Wang S."/>
            <person name="Li R."/>
            <person name="Zhang H."/>
            <person name="Shen G."/>
            <person name="Guo B."/>
            <person name="Wei J."/>
            <person name="Xu J."/>
            <person name="St-Pierre B."/>
            <person name="Chen S."/>
            <person name="Sun C."/>
        </authorList>
    </citation>
    <scope>NUCLEOTIDE SEQUENCE [LARGE SCALE GENOMIC DNA]</scope>
</reference>
<evidence type="ECO:0000313" key="2">
    <source>
        <dbReference type="Proteomes" id="UP001060085"/>
    </source>
</evidence>
<dbReference type="EMBL" id="CM044702">
    <property type="protein sequence ID" value="KAI5676454.1"/>
    <property type="molecule type" value="Genomic_DNA"/>
</dbReference>
<proteinExistence type="predicted"/>
<organism evidence="1 2">
    <name type="scientific">Catharanthus roseus</name>
    <name type="common">Madagascar periwinkle</name>
    <name type="synonym">Vinca rosea</name>
    <dbReference type="NCBI Taxonomy" id="4058"/>
    <lineage>
        <taxon>Eukaryota</taxon>
        <taxon>Viridiplantae</taxon>
        <taxon>Streptophyta</taxon>
        <taxon>Embryophyta</taxon>
        <taxon>Tracheophyta</taxon>
        <taxon>Spermatophyta</taxon>
        <taxon>Magnoliopsida</taxon>
        <taxon>eudicotyledons</taxon>
        <taxon>Gunneridae</taxon>
        <taxon>Pentapetalae</taxon>
        <taxon>asterids</taxon>
        <taxon>lamiids</taxon>
        <taxon>Gentianales</taxon>
        <taxon>Apocynaceae</taxon>
        <taxon>Rauvolfioideae</taxon>
        <taxon>Vinceae</taxon>
        <taxon>Catharanthinae</taxon>
        <taxon>Catharanthus</taxon>
    </lineage>
</organism>
<comment type="caution">
    <text evidence="1">The sequence shown here is derived from an EMBL/GenBank/DDBJ whole genome shotgun (WGS) entry which is preliminary data.</text>
</comment>
<accession>A0ACC0BV36</accession>
<keyword evidence="2" id="KW-1185">Reference proteome</keyword>
<dbReference type="Proteomes" id="UP001060085">
    <property type="component" value="Linkage Group LG02"/>
</dbReference>
<protein>
    <submittedName>
        <fullName evidence="1">Uncharacterized protein</fullName>
    </submittedName>
</protein>
<sequence>MSGVYEVVAALMTSFDAGKEAILESTNFMHLNSSGSVDAFESGRLEKEETRMRIFGPGYLRLLNWNPPSTYVSYGPARKIDLKILWAKRKLKELVPLSGPSNISFAKVSIDPSTVTVGRDIESDPLHQMIIQKEEVTMPQRGRVIHIVSQSEDGENQQEVNGATNQSSSRETRDNFSHDIVKEIWKDSMRSSPFLKFAGKIKRTMFALKTWNKLHFGKVQDEIKRLLEDLENIQMLDRTDSLVKQEKEKHGLMNKMLLRERML</sequence>
<name>A0ACC0BV36_CATRO</name>
<evidence type="ECO:0000313" key="1">
    <source>
        <dbReference type="EMBL" id="KAI5676454.1"/>
    </source>
</evidence>